<protein>
    <submittedName>
        <fullName evidence="3">NAD(P)-dependent dehydrogenase (Short-subunit alcohol dehydrogenase family)</fullName>
    </submittedName>
</protein>
<dbReference type="Pfam" id="PF13561">
    <property type="entry name" value="adh_short_C2"/>
    <property type="match status" value="1"/>
</dbReference>
<dbReference type="PROSITE" id="PS00061">
    <property type="entry name" value="ADH_SHORT"/>
    <property type="match status" value="1"/>
</dbReference>
<dbReference type="GO" id="GO:0016616">
    <property type="term" value="F:oxidoreductase activity, acting on the CH-OH group of donors, NAD or NADP as acceptor"/>
    <property type="evidence" value="ECO:0007669"/>
    <property type="project" value="TreeGrafter"/>
</dbReference>
<dbReference type="PRINTS" id="PR00080">
    <property type="entry name" value="SDRFAMILY"/>
</dbReference>
<dbReference type="PANTHER" id="PTHR42760">
    <property type="entry name" value="SHORT-CHAIN DEHYDROGENASES/REDUCTASES FAMILY MEMBER"/>
    <property type="match status" value="1"/>
</dbReference>
<dbReference type="InterPro" id="IPR036291">
    <property type="entry name" value="NAD(P)-bd_dom_sf"/>
</dbReference>
<comment type="caution">
    <text evidence="3">The sequence shown here is derived from an EMBL/GenBank/DDBJ whole genome shotgun (WGS) entry which is preliminary data.</text>
</comment>
<dbReference type="GO" id="GO:0006633">
    <property type="term" value="P:fatty acid biosynthetic process"/>
    <property type="evidence" value="ECO:0007669"/>
    <property type="project" value="TreeGrafter"/>
</dbReference>
<dbReference type="GO" id="GO:0048038">
    <property type="term" value="F:quinone binding"/>
    <property type="evidence" value="ECO:0007669"/>
    <property type="project" value="TreeGrafter"/>
</dbReference>
<gene>
    <name evidence="3" type="ORF">HNQ94_003059</name>
</gene>
<dbReference type="NCBIfam" id="NF009466">
    <property type="entry name" value="PRK12826.1-2"/>
    <property type="match status" value="1"/>
</dbReference>
<evidence type="ECO:0000313" key="3">
    <source>
        <dbReference type="EMBL" id="MBB6454570.1"/>
    </source>
</evidence>
<sequence>MFSNKVVLVTGGAGGIGSGISRMFLSEGAKVIVSDISKKNMETFRSTLNQNQKKGVDFYKADVGVSSEVNEMIKFIQEKYGVIDIVVNGAGFGIIAPSITDISDEEWDLVVNVNLRGTFYTCRSVTPIMKERKSGRIINISSLAGRTKSVIAGAHYTSAKAGVLGLTRHLAAELATHNITVNAVCPGVISTPLVQGQKSDEELDKIASKIPVKKLGQVDDVVHMVKYLASPDSSYVTGSSFDVNGGLYMN</sequence>
<dbReference type="PRINTS" id="PR00081">
    <property type="entry name" value="GDHRDH"/>
</dbReference>
<evidence type="ECO:0000256" key="1">
    <source>
        <dbReference type="ARBA" id="ARBA00006484"/>
    </source>
</evidence>
<dbReference type="EMBL" id="JACHGH010000010">
    <property type="protein sequence ID" value="MBB6454570.1"/>
    <property type="molecule type" value="Genomic_DNA"/>
</dbReference>
<dbReference type="PANTHER" id="PTHR42760:SF133">
    <property type="entry name" value="3-OXOACYL-[ACYL-CARRIER-PROTEIN] REDUCTASE"/>
    <property type="match status" value="1"/>
</dbReference>
<evidence type="ECO:0000256" key="2">
    <source>
        <dbReference type="ARBA" id="ARBA00023002"/>
    </source>
</evidence>
<keyword evidence="4" id="KW-1185">Reference proteome</keyword>
<keyword evidence="2" id="KW-0560">Oxidoreductase</keyword>
<dbReference type="RefSeq" id="WP_174496962.1">
    <property type="nucleotide sequence ID" value="NZ_CADDWK010000010.1"/>
</dbReference>
<dbReference type="SUPFAM" id="SSF51735">
    <property type="entry name" value="NAD(P)-binding Rossmann-fold domains"/>
    <property type="match status" value="1"/>
</dbReference>
<organism evidence="3 4">
    <name type="scientific">Salirhabdus euzebyi</name>
    <dbReference type="NCBI Taxonomy" id="394506"/>
    <lineage>
        <taxon>Bacteria</taxon>
        <taxon>Bacillati</taxon>
        <taxon>Bacillota</taxon>
        <taxon>Bacilli</taxon>
        <taxon>Bacillales</taxon>
        <taxon>Bacillaceae</taxon>
        <taxon>Salirhabdus</taxon>
    </lineage>
</organism>
<evidence type="ECO:0000313" key="4">
    <source>
        <dbReference type="Proteomes" id="UP000581688"/>
    </source>
</evidence>
<dbReference type="FunFam" id="3.40.50.720:FF:000173">
    <property type="entry name" value="3-oxoacyl-[acyl-carrier protein] reductase"/>
    <property type="match status" value="1"/>
</dbReference>
<dbReference type="AlphaFoldDB" id="A0A841Q824"/>
<dbReference type="Proteomes" id="UP000581688">
    <property type="component" value="Unassembled WGS sequence"/>
</dbReference>
<dbReference type="InterPro" id="IPR020904">
    <property type="entry name" value="Sc_DH/Rdtase_CS"/>
</dbReference>
<proteinExistence type="inferred from homology"/>
<accession>A0A841Q824</accession>
<dbReference type="Gene3D" id="3.40.50.720">
    <property type="entry name" value="NAD(P)-binding Rossmann-like Domain"/>
    <property type="match status" value="1"/>
</dbReference>
<comment type="similarity">
    <text evidence="1">Belongs to the short-chain dehydrogenases/reductases (SDR) family.</text>
</comment>
<reference evidence="3 4" key="1">
    <citation type="submission" date="2020-08" db="EMBL/GenBank/DDBJ databases">
        <title>Genomic Encyclopedia of Type Strains, Phase IV (KMG-IV): sequencing the most valuable type-strain genomes for metagenomic binning, comparative biology and taxonomic classification.</title>
        <authorList>
            <person name="Goeker M."/>
        </authorList>
    </citation>
    <scope>NUCLEOTIDE SEQUENCE [LARGE SCALE GENOMIC DNA]</scope>
    <source>
        <strain evidence="3 4">DSM 19612</strain>
    </source>
</reference>
<name>A0A841Q824_9BACI</name>
<dbReference type="InterPro" id="IPR002347">
    <property type="entry name" value="SDR_fam"/>
</dbReference>